<proteinExistence type="predicted"/>
<gene>
    <name evidence="1" type="ORF">PIB30_048025</name>
</gene>
<name>A0ABU6YJB5_9FABA</name>
<organism evidence="1 2">
    <name type="scientific">Stylosanthes scabra</name>
    <dbReference type="NCBI Taxonomy" id="79078"/>
    <lineage>
        <taxon>Eukaryota</taxon>
        <taxon>Viridiplantae</taxon>
        <taxon>Streptophyta</taxon>
        <taxon>Embryophyta</taxon>
        <taxon>Tracheophyta</taxon>
        <taxon>Spermatophyta</taxon>
        <taxon>Magnoliopsida</taxon>
        <taxon>eudicotyledons</taxon>
        <taxon>Gunneridae</taxon>
        <taxon>Pentapetalae</taxon>
        <taxon>rosids</taxon>
        <taxon>fabids</taxon>
        <taxon>Fabales</taxon>
        <taxon>Fabaceae</taxon>
        <taxon>Papilionoideae</taxon>
        <taxon>50 kb inversion clade</taxon>
        <taxon>dalbergioids sensu lato</taxon>
        <taxon>Dalbergieae</taxon>
        <taxon>Pterocarpus clade</taxon>
        <taxon>Stylosanthes</taxon>
    </lineage>
</organism>
<dbReference type="EMBL" id="JASCZI010241967">
    <property type="protein sequence ID" value="MED6208733.1"/>
    <property type="molecule type" value="Genomic_DNA"/>
</dbReference>
<keyword evidence="2" id="KW-1185">Reference proteome</keyword>
<reference evidence="1 2" key="1">
    <citation type="journal article" date="2023" name="Plants (Basel)">
        <title>Bridging the Gap: Combining Genomics and Transcriptomics Approaches to Understand Stylosanthes scabra, an Orphan Legume from the Brazilian Caatinga.</title>
        <authorList>
            <person name="Ferreira-Neto J.R.C."/>
            <person name="da Silva M.D."/>
            <person name="Binneck E."/>
            <person name="de Melo N.F."/>
            <person name="da Silva R.H."/>
            <person name="de Melo A.L.T.M."/>
            <person name="Pandolfi V."/>
            <person name="Bustamante F.O."/>
            <person name="Brasileiro-Vidal A.C."/>
            <person name="Benko-Iseppon A.M."/>
        </authorList>
    </citation>
    <scope>NUCLEOTIDE SEQUENCE [LARGE SCALE GENOMIC DNA]</scope>
    <source>
        <tissue evidence="1">Leaves</tissue>
    </source>
</reference>
<dbReference type="Proteomes" id="UP001341840">
    <property type="component" value="Unassembled WGS sequence"/>
</dbReference>
<protein>
    <submittedName>
        <fullName evidence="1">Uncharacterized protein</fullName>
    </submittedName>
</protein>
<sequence>MGFFPLSAILGFITTKESEFLDGIRSSSYCFSWPNTSNLEPIWLAFPELPLLFEQETLRDFRRCIFFANIHGSKALGLKSVSTIKTSIGMDGFAGEGISFICLDMHCLSLLPEILTDSRTSTGKCTGSYQVIKSE</sequence>
<evidence type="ECO:0000313" key="1">
    <source>
        <dbReference type="EMBL" id="MED6208733.1"/>
    </source>
</evidence>
<evidence type="ECO:0000313" key="2">
    <source>
        <dbReference type="Proteomes" id="UP001341840"/>
    </source>
</evidence>
<comment type="caution">
    <text evidence="1">The sequence shown here is derived from an EMBL/GenBank/DDBJ whole genome shotgun (WGS) entry which is preliminary data.</text>
</comment>
<accession>A0ABU6YJB5</accession>